<dbReference type="PANTHER" id="PTHR22050">
    <property type="entry name" value="RW1 PROTEIN HOMOLOG"/>
    <property type="match status" value="1"/>
</dbReference>
<evidence type="ECO:0000313" key="2">
    <source>
        <dbReference type="Proteomes" id="UP000004810"/>
    </source>
</evidence>
<evidence type="ECO:0000313" key="1">
    <source>
        <dbReference type="EMBL" id="EJW71099.1"/>
    </source>
</evidence>
<proteinExistence type="predicted"/>
<organism evidence="1 2">
    <name type="scientific">Wuchereria bancrofti</name>
    <dbReference type="NCBI Taxonomy" id="6293"/>
    <lineage>
        <taxon>Eukaryota</taxon>
        <taxon>Metazoa</taxon>
        <taxon>Ecdysozoa</taxon>
        <taxon>Nematoda</taxon>
        <taxon>Chromadorea</taxon>
        <taxon>Rhabditida</taxon>
        <taxon>Spirurina</taxon>
        <taxon>Spiruromorpha</taxon>
        <taxon>Filarioidea</taxon>
        <taxon>Onchocercidae</taxon>
        <taxon>Wuchereria</taxon>
    </lineage>
</organism>
<dbReference type="AlphaFoldDB" id="J9E6Y6"/>
<accession>J9E6Y6</accession>
<dbReference type="EMBL" id="ADBV01019539">
    <property type="protein sequence ID" value="EJW71099.1"/>
    <property type="molecule type" value="Genomic_DNA"/>
</dbReference>
<name>J9E6Y6_WUCBA</name>
<gene>
    <name evidence="1" type="ORF">WUBG_17991</name>
</gene>
<sequence>MRVLRISSLFGSRKVFFEAANPGSTPVIRTKTLSDLGRVHVMPSVNCTDDCYVGMPLHTADGQWFTYGVKLPQNLAEIDYYLYSRLRRRFLALQAEGKNYINETIVIDTDKVKHLEVPLTSKLVWPKLLTRSTVHFPLT</sequence>
<protein>
    <submittedName>
        <fullName evidence="1">Uncharacterized protein</fullName>
    </submittedName>
</protein>
<dbReference type="PANTHER" id="PTHR22050:SF0">
    <property type="entry name" value="TRANSMEMBRANE PROTEIN 131 HOMOLOG"/>
    <property type="match status" value="1"/>
</dbReference>
<comment type="caution">
    <text evidence="1">The sequence shown here is derived from an EMBL/GenBank/DDBJ whole genome shotgun (WGS) entry which is preliminary data.</text>
</comment>
<dbReference type="InterPro" id="IPR039877">
    <property type="entry name" value="TMEM131-like"/>
</dbReference>
<feature type="non-terminal residue" evidence="1">
    <location>
        <position position="139"/>
    </location>
</feature>
<dbReference type="GO" id="GO:0016020">
    <property type="term" value="C:membrane"/>
    <property type="evidence" value="ECO:0007669"/>
    <property type="project" value="TreeGrafter"/>
</dbReference>
<dbReference type="Proteomes" id="UP000004810">
    <property type="component" value="Unassembled WGS sequence"/>
</dbReference>
<reference evidence="2" key="1">
    <citation type="submission" date="2012-08" db="EMBL/GenBank/DDBJ databases">
        <title>The Genome Sequence of Wuchereria bancrofti.</title>
        <authorList>
            <person name="Nutman T.B."/>
            <person name="Fink D.L."/>
            <person name="Russ C."/>
            <person name="Young S."/>
            <person name="Zeng Q."/>
            <person name="Koehrsen M."/>
            <person name="Alvarado L."/>
            <person name="Berlin A."/>
            <person name="Chapman S.B."/>
            <person name="Chen Z."/>
            <person name="Freedman E."/>
            <person name="Gellesch M."/>
            <person name="Goldberg J."/>
            <person name="Griggs A."/>
            <person name="Gujja S."/>
            <person name="Heilman E.R."/>
            <person name="Heiman D."/>
            <person name="Hepburn T."/>
            <person name="Howarth C."/>
            <person name="Jen D."/>
            <person name="Larson L."/>
            <person name="Lewis B."/>
            <person name="Mehta T."/>
            <person name="Park D."/>
            <person name="Pearson M."/>
            <person name="Roberts A."/>
            <person name="Saif S."/>
            <person name="Shea T."/>
            <person name="Shenoy N."/>
            <person name="Sisk P."/>
            <person name="Stolte C."/>
            <person name="Sykes S."/>
            <person name="Walk T."/>
            <person name="White J."/>
            <person name="Yandava C."/>
            <person name="Haas B."/>
            <person name="Henn M.R."/>
            <person name="Nusbaum C."/>
            <person name="Birren B."/>
        </authorList>
    </citation>
    <scope>NUCLEOTIDE SEQUENCE [LARGE SCALE GENOMIC DNA]</scope>
    <source>
        <strain evidence="2">NA</strain>
    </source>
</reference>